<dbReference type="AlphaFoldDB" id="A0A1T4XNS2"/>
<name>A0A1T4XNS2_9GAMM</name>
<dbReference type="InterPro" id="IPR038162">
    <property type="entry name" value="SoxY_sf"/>
</dbReference>
<dbReference type="SUPFAM" id="SSF81296">
    <property type="entry name" value="E set domains"/>
    <property type="match status" value="1"/>
</dbReference>
<dbReference type="Pfam" id="PF13501">
    <property type="entry name" value="SoxY"/>
    <property type="match status" value="1"/>
</dbReference>
<dbReference type="Gene3D" id="2.60.40.2470">
    <property type="entry name" value="SoxY domain"/>
    <property type="match status" value="1"/>
</dbReference>
<sequence length="282" mass="31243">MKLTYSLITIVFVVLISKVGYAEFPLNSLSVPLTTEQEQAWLSRLKSFYFQDKTIVWDESVISLQAPARAEDGALVPIRIQAGFPQSAERYLQSLHLIIDNNPNPLAGKFKLTPLLARANLELLIRVDAYSPVRVIAETNDGKLYMSGRYVKASGGCSAPASNSRADQTIGEMRFNTKSADSPAAELRPTRLSIVHPNLSGLQRDQVSTLPIPPRYIKTIEVTLDEQLVFSAETDISISENPNFQFYLMPEKSGILAAVVTDTDGQTFKHQQRIDKVGKGFP</sequence>
<feature type="domain" description="Sulphur oxidation protein SoxZ" evidence="1">
    <location>
        <begin position="187"/>
        <end position="271"/>
    </location>
</feature>
<organism evidence="3 4">
    <name type="scientific">Thiothrix eikelboomii</name>
    <dbReference type="NCBI Taxonomy" id="92487"/>
    <lineage>
        <taxon>Bacteria</taxon>
        <taxon>Pseudomonadati</taxon>
        <taxon>Pseudomonadota</taxon>
        <taxon>Gammaproteobacteria</taxon>
        <taxon>Thiotrichales</taxon>
        <taxon>Thiotrichaceae</taxon>
        <taxon>Thiothrix</taxon>
    </lineage>
</organism>
<gene>
    <name evidence="3" type="ORF">SAMN02745130_03235</name>
</gene>
<dbReference type="EMBL" id="FUYB01000020">
    <property type="protein sequence ID" value="SKA91230.1"/>
    <property type="molecule type" value="Genomic_DNA"/>
</dbReference>
<dbReference type="InterPro" id="IPR013783">
    <property type="entry name" value="Ig-like_fold"/>
</dbReference>
<dbReference type="OrthoDB" id="8538315at2"/>
<dbReference type="InterPro" id="IPR030831">
    <property type="entry name" value="Fuse-rel_SoxYZ"/>
</dbReference>
<evidence type="ECO:0000313" key="4">
    <source>
        <dbReference type="Proteomes" id="UP000190460"/>
    </source>
</evidence>
<keyword evidence="4" id="KW-1185">Reference proteome</keyword>
<evidence type="ECO:0000259" key="2">
    <source>
        <dbReference type="Pfam" id="PF13501"/>
    </source>
</evidence>
<dbReference type="Proteomes" id="UP000190460">
    <property type="component" value="Unassembled WGS sequence"/>
</dbReference>
<dbReference type="Pfam" id="PF08770">
    <property type="entry name" value="SoxZ"/>
    <property type="match status" value="1"/>
</dbReference>
<evidence type="ECO:0000259" key="1">
    <source>
        <dbReference type="Pfam" id="PF08770"/>
    </source>
</evidence>
<protein>
    <submittedName>
        <fullName evidence="3">Sulfur-oxidizing protein SoxY</fullName>
    </submittedName>
</protein>
<accession>A0A1T4XNS2</accession>
<feature type="domain" description="Ig-like SoxY" evidence="2">
    <location>
        <begin position="49"/>
        <end position="157"/>
    </location>
</feature>
<dbReference type="STRING" id="92487.SAMN02745130_03235"/>
<proteinExistence type="predicted"/>
<evidence type="ECO:0000313" key="3">
    <source>
        <dbReference type="EMBL" id="SKA91230.1"/>
    </source>
</evidence>
<dbReference type="InterPro" id="IPR014880">
    <property type="entry name" value="SoxZ_dom"/>
</dbReference>
<dbReference type="NCBIfam" id="TIGR04557">
    <property type="entry name" value="fuse_rel_SoxYZ"/>
    <property type="match status" value="1"/>
</dbReference>
<dbReference type="Gene3D" id="2.60.40.10">
    <property type="entry name" value="Immunoglobulins"/>
    <property type="match status" value="1"/>
</dbReference>
<dbReference type="InterPro" id="IPR032711">
    <property type="entry name" value="SoxY"/>
</dbReference>
<reference evidence="3 4" key="1">
    <citation type="submission" date="2017-02" db="EMBL/GenBank/DDBJ databases">
        <authorList>
            <person name="Peterson S.W."/>
        </authorList>
    </citation>
    <scope>NUCLEOTIDE SEQUENCE [LARGE SCALE GENOMIC DNA]</scope>
    <source>
        <strain evidence="3 4">ATCC 49788</strain>
    </source>
</reference>
<dbReference type="RefSeq" id="WP_159448656.1">
    <property type="nucleotide sequence ID" value="NZ_FUYB01000020.1"/>
</dbReference>
<dbReference type="InterPro" id="IPR014756">
    <property type="entry name" value="Ig_E-set"/>
</dbReference>